<name>A0A085Z7J5_9FLAO</name>
<dbReference type="STRING" id="236814.IX39_07105"/>
<dbReference type="PANTHER" id="PTHR46928:SF1">
    <property type="entry name" value="MESENCHYME-SPECIFIC CELL SURFACE GLYCOPROTEIN"/>
    <property type="match status" value="1"/>
</dbReference>
<feature type="domain" description="Secretion system C-terminal sorting" evidence="7">
    <location>
        <begin position="967"/>
        <end position="1029"/>
    </location>
</feature>
<evidence type="ECO:0000256" key="1">
    <source>
        <dbReference type="ARBA" id="ARBA00022729"/>
    </source>
</evidence>
<evidence type="ECO:0000259" key="7">
    <source>
        <dbReference type="Pfam" id="PF18962"/>
    </source>
</evidence>
<dbReference type="RefSeq" id="WP_034674602.1">
    <property type="nucleotide sequence ID" value="NZ_FPAP01000001.1"/>
</dbReference>
<accession>A0A085Z7J5</accession>
<dbReference type="InterPro" id="IPR011048">
    <property type="entry name" value="Haem_d1_sf"/>
</dbReference>
<dbReference type="Gene3D" id="2.130.10.10">
    <property type="entry name" value="YVTN repeat-like/Quinoprotein amine dehydrogenase"/>
    <property type="match status" value="1"/>
</dbReference>
<keyword evidence="1 4" id="KW-0732">Signal</keyword>
<dbReference type="InterPro" id="IPR038081">
    <property type="entry name" value="CalX-like_sf"/>
</dbReference>
<reference evidence="9 10" key="1">
    <citation type="submission" date="2014-07" db="EMBL/GenBank/DDBJ databases">
        <title>Genome of Chryseobacterium formosense LMG 24722.</title>
        <authorList>
            <person name="Pipes S.E."/>
            <person name="Stropko S.J."/>
            <person name="Newman J.D."/>
        </authorList>
    </citation>
    <scope>NUCLEOTIDE SEQUENCE [LARGE SCALE GENOMIC DNA]</scope>
    <source>
        <strain evidence="9 10">LMG 24722</strain>
    </source>
</reference>
<feature type="signal peptide" evidence="4">
    <location>
        <begin position="1"/>
        <end position="20"/>
    </location>
</feature>
<keyword evidence="2" id="KW-0677">Repeat</keyword>
<comment type="caution">
    <text evidence="9">The sequence shown here is derived from an EMBL/GenBank/DDBJ whole genome shotgun (WGS) entry which is preliminary data.</text>
</comment>
<dbReference type="GO" id="GO:0007154">
    <property type="term" value="P:cell communication"/>
    <property type="evidence" value="ECO:0007669"/>
    <property type="project" value="InterPro"/>
</dbReference>
<dbReference type="Gene3D" id="2.60.40.2030">
    <property type="match status" value="1"/>
</dbReference>
<dbReference type="PANTHER" id="PTHR46928">
    <property type="entry name" value="MESENCHYME-SPECIFIC CELL SURFACE GLYCOPROTEIN"/>
    <property type="match status" value="1"/>
</dbReference>
<dbReference type="InterPro" id="IPR015943">
    <property type="entry name" value="WD40/YVTN_repeat-like_dom_sf"/>
</dbReference>
<evidence type="ECO:0000313" key="9">
    <source>
        <dbReference type="EMBL" id="KFF00409.1"/>
    </source>
</evidence>
<dbReference type="GO" id="GO:0016020">
    <property type="term" value="C:membrane"/>
    <property type="evidence" value="ECO:0007669"/>
    <property type="project" value="InterPro"/>
</dbReference>
<feature type="domain" description="SbsA Ig-like" evidence="6">
    <location>
        <begin position="217"/>
        <end position="329"/>
    </location>
</feature>
<sequence length="1030" mass="109281">MKNKYLLRGLLPIAALFHGAVSGQSLIHYWNFNNNASVAAITAPSPAAALQNGTITAFQNGTADPNTFINLSSATGNGFSTINGRNGDAAGTHLRYNNPIPGNIQFALPTTGYNNVVVKFTTRRSGSGAGKQKWSYSIDGVTFLPFTYTANNDPEGAVLPVDGDPTLVTLDFSNNFSANNNPNFMLKVEFTAGPGGTVGNNRFDNFTVDATAMSGVDTTPPTVTYLPANNANNASATVNPTITFNENVRLIDNSAITAANAQNLIELKLNNATGTTVPFTTTFSNNQITIIPTAGLLPNQAYYLALKPNMVEDASDNAVTTATSSTFTTAGTSISLDKTLIKVNENAGTLAFKINVANPSNATVNLVVKPAPFSTANSSDFTLANQTINITPSTTSVTVNIPILDDNLEEQQAEYFVVSLENPAGTTITGDTSSTVYIIDNDKAAPVPSNQISLNYIGSFDPSGNNNSSTEIVVHDPATQRLFTISSLTDVFDIINFSNPLAPTVVSTIDMTLYGGITSIAVKNGIIAVASPNGTNPQGNGSVVFFDINGTFLKQVQVGVLPDMITFTPDGTKVMTANEGEPNDAYTVDPEGSISIINIPNLTVAGIQALTQSNVTTLSLTTFNGQEAALIASGGRKVKATSTLAQDLEPEYVTISSDSQKAWVSCQENNAIIEVNLATNTLGNIWGLGKKDMSLPGNGFDASDNNGEVLIANWPVKAYYNPDAMASFKVGSTTYLVTANEGDEKDLGGFSERTTVGANGYALDSTIFPNASVLKASHNLGRFRVTNVNGNTDGDADFEEINALGARSFSIFNTDTKQLVYDSGDRFESYIAANHPLIFNADNEANGAKNRSRAKGPEPEGVTLGTISGQTFAFITLERTGGVMVYNVTDPNNVTFVDYKHSRSTSAFAGDNGPEGIIYIAPENMNNGKGYVIIANEISGTLSMYEVLPSATLGTGEVKPEKATFNIFPNPVNKGNTLYFNRAQSYELYDMSGKLLGKEKNALTIDTSKLNTGVYLIKTSEGEVKRFIVK</sequence>
<dbReference type="InterPro" id="IPR055188">
    <property type="entry name" value="Choice_anch_I"/>
</dbReference>
<dbReference type="Pfam" id="PF03160">
    <property type="entry name" value="Calx-beta"/>
    <property type="match status" value="1"/>
</dbReference>
<dbReference type="NCBIfam" id="TIGR04183">
    <property type="entry name" value="Por_Secre_tail"/>
    <property type="match status" value="1"/>
</dbReference>
<dbReference type="AlphaFoldDB" id="A0A085Z7J5"/>
<proteinExistence type="predicted"/>
<evidence type="ECO:0000259" key="8">
    <source>
        <dbReference type="Pfam" id="PF22494"/>
    </source>
</evidence>
<dbReference type="InterPro" id="IPR032812">
    <property type="entry name" value="SbsA_Ig"/>
</dbReference>
<evidence type="ECO:0000256" key="3">
    <source>
        <dbReference type="ARBA" id="ARBA00022837"/>
    </source>
</evidence>
<dbReference type="NCBIfam" id="NF038117">
    <property type="entry name" value="choice_anch_I"/>
    <property type="match status" value="1"/>
</dbReference>
<dbReference type="eggNOG" id="COG3391">
    <property type="taxonomic scope" value="Bacteria"/>
</dbReference>
<dbReference type="SUPFAM" id="SSF51004">
    <property type="entry name" value="C-terminal (heme d1) domain of cytochrome cd1-nitrite reductase"/>
    <property type="match status" value="1"/>
</dbReference>
<dbReference type="Pfam" id="PF18962">
    <property type="entry name" value="Por_Secre_tail"/>
    <property type="match status" value="1"/>
</dbReference>
<dbReference type="Pfam" id="PF13205">
    <property type="entry name" value="Big_5"/>
    <property type="match status" value="1"/>
</dbReference>
<dbReference type="SUPFAM" id="SSF141072">
    <property type="entry name" value="CalX-like"/>
    <property type="match status" value="1"/>
</dbReference>
<dbReference type="Pfam" id="PF22494">
    <property type="entry name" value="choice_anch_I"/>
    <property type="match status" value="1"/>
</dbReference>
<keyword evidence="10" id="KW-1185">Reference proteome</keyword>
<feature type="domain" description="Calx-beta" evidence="5">
    <location>
        <begin position="331"/>
        <end position="442"/>
    </location>
</feature>
<dbReference type="Proteomes" id="UP000028713">
    <property type="component" value="Unassembled WGS sequence"/>
</dbReference>
<keyword evidence="3" id="KW-0106">Calcium</keyword>
<evidence type="ECO:0000256" key="4">
    <source>
        <dbReference type="SAM" id="SignalP"/>
    </source>
</evidence>
<gene>
    <name evidence="9" type="ORF">IX39_07105</name>
</gene>
<feature type="chain" id="PRO_5001800563" evidence="4">
    <location>
        <begin position="21"/>
        <end position="1030"/>
    </location>
</feature>
<organism evidence="9 10">
    <name type="scientific">Chryseobacterium formosense</name>
    <dbReference type="NCBI Taxonomy" id="236814"/>
    <lineage>
        <taxon>Bacteria</taxon>
        <taxon>Pseudomonadati</taxon>
        <taxon>Bacteroidota</taxon>
        <taxon>Flavobacteriia</taxon>
        <taxon>Flavobacteriales</taxon>
        <taxon>Weeksellaceae</taxon>
        <taxon>Chryseobacterium group</taxon>
        <taxon>Chryseobacterium</taxon>
    </lineage>
</organism>
<dbReference type="InterPro" id="IPR003644">
    <property type="entry name" value="Calx_beta"/>
</dbReference>
<dbReference type="InterPro" id="IPR052956">
    <property type="entry name" value="Mesenchyme-surface_protein"/>
</dbReference>
<feature type="domain" description="Choice-of-anchor I" evidence="8">
    <location>
        <begin position="466"/>
        <end position="947"/>
    </location>
</feature>
<protein>
    <submittedName>
        <fullName evidence="9">Alkaline phosphatase</fullName>
    </submittedName>
</protein>
<evidence type="ECO:0000256" key="2">
    <source>
        <dbReference type="ARBA" id="ARBA00022737"/>
    </source>
</evidence>
<evidence type="ECO:0000259" key="6">
    <source>
        <dbReference type="Pfam" id="PF13205"/>
    </source>
</evidence>
<evidence type="ECO:0000313" key="10">
    <source>
        <dbReference type="Proteomes" id="UP000028713"/>
    </source>
</evidence>
<evidence type="ECO:0000259" key="5">
    <source>
        <dbReference type="Pfam" id="PF03160"/>
    </source>
</evidence>
<dbReference type="InterPro" id="IPR026444">
    <property type="entry name" value="Secre_tail"/>
</dbReference>
<dbReference type="EMBL" id="JPRP01000001">
    <property type="protein sequence ID" value="KFF00409.1"/>
    <property type="molecule type" value="Genomic_DNA"/>
</dbReference>
<dbReference type="OrthoDB" id="9803927at2"/>